<dbReference type="STRING" id="1562970.ING2E5B_1829"/>
<dbReference type="InterPro" id="IPR011990">
    <property type="entry name" value="TPR-like_helical_dom_sf"/>
</dbReference>
<proteinExistence type="predicted"/>
<evidence type="ECO:0000313" key="4">
    <source>
        <dbReference type="Proteomes" id="UP000032417"/>
    </source>
</evidence>
<name>A0A098C2D7_9BACT</name>
<reference evidence="3 4" key="1">
    <citation type="submission" date="2014-08" db="EMBL/GenBank/DDBJ databases">
        <authorList>
            <person name="Wibberg D."/>
        </authorList>
    </citation>
    <scope>NUCLEOTIDE SEQUENCE [LARGE SCALE GENOMIC DNA]</scope>
    <source>
        <strain evidence="4">ING2-E5B</strain>
    </source>
</reference>
<dbReference type="Gene3D" id="1.25.40.10">
    <property type="entry name" value="Tetratricopeptide repeat domain"/>
    <property type="match status" value="1"/>
</dbReference>
<feature type="coiled-coil region" evidence="1">
    <location>
        <begin position="405"/>
        <end position="456"/>
    </location>
</feature>
<dbReference type="EMBL" id="LN515532">
    <property type="protein sequence ID" value="CEA16568.1"/>
    <property type="molecule type" value="Genomic_DNA"/>
</dbReference>
<sequence>MVFVRFIISLLVFNLILVCHSCSEKAEDIDINLTLSYWDTMIDSNPRLVSDSLKTLDVESLNRSNRAYYNLLKTISDDKTYVDFTSDSLINSVTYYYKSHDPKNPNLIRSLAYQGIVRTRMGIMDSTVYEPLREASRLLNATSQPNPSLGYLINYFLGNINYNGRNYISANEHYQKAKDFAQLEQDSVHLFDTYLAFFWNEMKMRNIVNGKNYLDSLSAFYNLLPEKDYFIFNAQSFYYDVIGDPVTALEREKAKLSLVRSQDESIDVSRVYYNISSRYVGLQLLDSAMLYAQIALDMIKDSTYSQNYLYHMKIADIAELQGNYTLANKYRKDAFEMYVNSAQDRFDTQIAEFEKRYDLTESENEALRARQQALRVIIFALILVIVLIFILMYARKVRRVTQTKLMQAEEKMRHQEMQAEIMRKEEGKRKWLIQLYSNISDRLTFLQSEFEKLTQRYVSSQPKVYKEMQTILKNTDTDLRDINRTLSPDEETFYSYTHLIDENGILNANEKMMLMLLACDADNRQLATFMNTTVESVRVRKSQLKKKMSENNLDISLFND</sequence>
<keyword evidence="4" id="KW-1185">Reference proteome</keyword>
<protein>
    <submittedName>
        <fullName evidence="3">Putative secreted protein</fullName>
    </submittedName>
</protein>
<organism evidence="3 4">
    <name type="scientific">Fermentimonas caenicola</name>
    <dbReference type="NCBI Taxonomy" id="1562970"/>
    <lineage>
        <taxon>Bacteria</taxon>
        <taxon>Pseudomonadati</taxon>
        <taxon>Bacteroidota</taxon>
        <taxon>Bacteroidia</taxon>
        <taxon>Bacteroidales</taxon>
        <taxon>Dysgonomonadaceae</taxon>
        <taxon>Fermentimonas</taxon>
    </lineage>
</organism>
<keyword evidence="1" id="KW-0175">Coiled coil</keyword>
<keyword evidence="2" id="KW-0812">Transmembrane</keyword>
<feature type="transmembrane region" description="Helical" evidence="2">
    <location>
        <begin position="373"/>
        <end position="394"/>
    </location>
</feature>
<evidence type="ECO:0000256" key="2">
    <source>
        <dbReference type="SAM" id="Phobius"/>
    </source>
</evidence>
<dbReference type="OrthoDB" id="1016961at2"/>
<keyword evidence="2" id="KW-0472">Membrane</keyword>
<dbReference type="AlphaFoldDB" id="A0A098C2D7"/>
<evidence type="ECO:0000313" key="3">
    <source>
        <dbReference type="EMBL" id="CEA16568.1"/>
    </source>
</evidence>
<gene>
    <name evidence="3" type="ORF">ING2E5B_1829</name>
</gene>
<keyword evidence="2" id="KW-1133">Transmembrane helix</keyword>
<dbReference type="Proteomes" id="UP000032417">
    <property type="component" value="Chromosome 1"/>
</dbReference>
<accession>A0A098C2D7</accession>
<evidence type="ECO:0000256" key="1">
    <source>
        <dbReference type="SAM" id="Coils"/>
    </source>
</evidence>
<dbReference type="KEGG" id="pbt:ING2E5B_1829"/>
<dbReference type="HOGENOM" id="CLU_486486_0_0_10"/>